<evidence type="ECO:0000256" key="1">
    <source>
        <dbReference type="SAM" id="Coils"/>
    </source>
</evidence>
<evidence type="ECO:0000313" key="3">
    <source>
        <dbReference type="Proteomes" id="UP000006437"/>
    </source>
</evidence>
<feature type="coiled-coil region" evidence="1">
    <location>
        <begin position="64"/>
        <end position="134"/>
    </location>
</feature>
<dbReference type="EMBL" id="AFZE01000057">
    <property type="protein sequence ID" value="EHL10646.1"/>
    <property type="molecule type" value="Genomic_DNA"/>
</dbReference>
<feature type="coiled-coil region" evidence="1">
    <location>
        <begin position="207"/>
        <end position="250"/>
    </location>
</feature>
<dbReference type="RefSeq" id="WP_009525096.1">
    <property type="nucleotide sequence ID" value="NZ_JH414549.1"/>
</dbReference>
<reference evidence="2 3" key="1">
    <citation type="submission" date="2011-08" db="EMBL/GenBank/DDBJ databases">
        <title>The Genome Sequence of Eubacteriaceae bacterium ACC19a.</title>
        <authorList>
            <consortium name="The Broad Institute Genome Sequencing Platform"/>
            <person name="Earl A."/>
            <person name="Ward D."/>
            <person name="Feldgarden M."/>
            <person name="Gevers D."/>
            <person name="Sizova M."/>
            <person name="Hazen A."/>
            <person name="Epstein S."/>
            <person name="Young S.K."/>
            <person name="Zeng Q."/>
            <person name="Gargeya S."/>
            <person name="Fitzgerald M."/>
            <person name="Haas B."/>
            <person name="Abouelleil A."/>
            <person name="Alvarado L."/>
            <person name="Arachchi H.M."/>
            <person name="Berlin A."/>
            <person name="Brown A."/>
            <person name="Chapman S.B."/>
            <person name="Chen Z."/>
            <person name="Dunbar C."/>
            <person name="Freedman E."/>
            <person name="Gearin G."/>
            <person name="Gellesch M."/>
            <person name="Goldberg J."/>
            <person name="Griggs A."/>
            <person name="Gujja S."/>
            <person name="Heiman D."/>
            <person name="Howarth C."/>
            <person name="Larson L."/>
            <person name="Lui A."/>
            <person name="MacDonald P.J.P."/>
            <person name="Montmayeur A."/>
            <person name="Murphy C."/>
            <person name="Neiman D."/>
            <person name="Pearson M."/>
            <person name="Priest M."/>
            <person name="Roberts A."/>
            <person name="Saif S."/>
            <person name="Shea T."/>
            <person name="Shenoy N."/>
            <person name="Sisk P."/>
            <person name="Stolte C."/>
            <person name="Sykes S."/>
            <person name="Wortman J."/>
            <person name="Nusbaum C."/>
            <person name="Birren B."/>
        </authorList>
    </citation>
    <scope>NUCLEOTIDE SEQUENCE [LARGE SCALE GENOMIC DNA]</scope>
    <source>
        <strain evidence="2 3">ACC19a</strain>
    </source>
</reference>
<evidence type="ECO:0000313" key="2">
    <source>
        <dbReference type="EMBL" id="EHL10646.1"/>
    </source>
</evidence>
<name>G9X3A4_9FIRM</name>
<comment type="caution">
    <text evidence="2">The sequence shown here is derived from an EMBL/GenBank/DDBJ whole genome shotgun (WGS) entry which is preliminary data.</text>
</comment>
<dbReference type="BioCyc" id="EBAC796937-HMP:GMGH-863-MONOMER"/>
<accession>G9X3A4</accession>
<protein>
    <submittedName>
        <fullName evidence="2">Uncharacterized protein</fullName>
    </submittedName>
</protein>
<dbReference type="HOGENOM" id="CLU_1015078_0_0_9"/>
<organism evidence="2 3">
    <name type="scientific">Peptoanaerobacter stomatis</name>
    <dbReference type="NCBI Taxonomy" id="796937"/>
    <lineage>
        <taxon>Bacteria</taxon>
        <taxon>Bacillati</taxon>
        <taxon>Bacillota</taxon>
        <taxon>Clostridia</taxon>
        <taxon>Peptostreptococcales</taxon>
        <taxon>Filifactoraceae</taxon>
        <taxon>Peptoanaerobacter</taxon>
    </lineage>
</organism>
<keyword evidence="1" id="KW-0175">Coiled coil</keyword>
<dbReference type="Proteomes" id="UP000006437">
    <property type="component" value="Unassembled WGS sequence"/>
</dbReference>
<proteinExistence type="predicted"/>
<gene>
    <name evidence="2" type="ORF">HMPREF9629_00861</name>
</gene>
<sequence length="274" mass="31388">MADELQILVSAILDEQNSNEKINSQLKALKAKLPVQATISKESINEIKKQIEKLGNIDLKVNVKNNANNGLKDVEQQARNATKAVRELSDLEKAVLYNKIGVLNTNFDSEIKAITKLNGKMSELLSSIKNLNSENVGQFNKDLATVFNMLKSLDINKPIKDIEKLKNEINKLSNINTSDFTNRLKDIENKFNNLFKEKNIASIGKLRASYQQELSQLTRDIKSAIQDQNNETYKRNAQNFKNMVDELLRQHCIYCDRINYCNNMYQLIILPFYN</sequence>
<dbReference type="AlphaFoldDB" id="G9X3A4"/>